<dbReference type="InterPro" id="IPR055219">
    <property type="entry name" value="MinC_N_1"/>
</dbReference>
<evidence type="ECO:0000256" key="3">
    <source>
        <dbReference type="ARBA" id="ARBA00023210"/>
    </source>
</evidence>
<dbReference type="InterPro" id="IPR013033">
    <property type="entry name" value="MinC"/>
</dbReference>
<dbReference type="SUPFAM" id="SSF63848">
    <property type="entry name" value="Cell-division inhibitor MinC, C-terminal domain"/>
    <property type="match status" value="1"/>
</dbReference>
<evidence type="ECO:0000313" key="9">
    <source>
        <dbReference type="Proteomes" id="UP000051580"/>
    </source>
</evidence>
<evidence type="ECO:0000313" key="8">
    <source>
        <dbReference type="EMBL" id="KRL95604.1"/>
    </source>
</evidence>
<dbReference type="InterPro" id="IPR016098">
    <property type="entry name" value="CAP/MinC_C"/>
</dbReference>
<protein>
    <submittedName>
        <fullName evidence="8">Septum formation inhibitor</fullName>
    </submittedName>
</protein>
<dbReference type="PATRIC" id="fig|1423753.3.peg.2709"/>
<keyword evidence="4" id="KW-0131">Cell cycle</keyword>
<dbReference type="InterPro" id="IPR005526">
    <property type="entry name" value="Septum_form_inhib_MinC_C"/>
</dbReference>
<dbReference type="InterPro" id="IPR036145">
    <property type="entry name" value="MinC_C_sf"/>
</dbReference>
<comment type="similarity">
    <text evidence="1">Belongs to the MinC family.</text>
</comment>
<dbReference type="STRING" id="1423753.FD28_GL002579"/>
<dbReference type="Gene3D" id="2.160.20.70">
    <property type="match status" value="1"/>
</dbReference>
<dbReference type="GO" id="GO:0000917">
    <property type="term" value="P:division septum assembly"/>
    <property type="evidence" value="ECO:0007669"/>
    <property type="project" value="UniProtKB-KW"/>
</dbReference>
<gene>
    <name evidence="8" type="ORF">FD28_GL002579</name>
</gene>
<feature type="domain" description="Septum site-determining protein MinC N-terminal" evidence="7">
    <location>
        <begin position="11"/>
        <end position="89"/>
    </location>
</feature>
<sequence>MKGTNAMQAAVLRGTQNGYDLVLKQSASMDQILVDLRALLENLNVDPKAMETTKVSLDVLTEDRILTADEKSQIEQLVGNYPRFEIHKIAANVMTIADAIQLRERENVHLLSKVIRNGQDVTMQGDVLFLGTIHEGGKLCTTGNIFSMGDVSGILQAGYPDDESKLIMGNLATAQQVRIAEQFDIIEPDQLADSSQTIAYVNDLHVLSYGKLSALKKINPKLYNRIGGI</sequence>
<keyword evidence="9" id="KW-1185">Reference proteome</keyword>
<name>A0A0R1US62_9LACO</name>
<feature type="domain" description="Septum formation inhibitor MinC C-terminal" evidence="6">
    <location>
        <begin position="111"/>
        <end position="201"/>
    </location>
</feature>
<dbReference type="GO" id="GO:0000902">
    <property type="term" value="P:cell morphogenesis"/>
    <property type="evidence" value="ECO:0007669"/>
    <property type="project" value="InterPro"/>
</dbReference>
<evidence type="ECO:0000256" key="2">
    <source>
        <dbReference type="ARBA" id="ARBA00022618"/>
    </source>
</evidence>
<dbReference type="EMBL" id="AZFS01000046">
    <property type="protein sequence ID" value="KRL95604.1"/>
    <property type="molecule type" value="Genomic_DNA"/>
</dbReference>
<evidence type="ECO:0000259" key="7">
    <source>
        <dbReference type="Pfam" id="PF22642"/>
    </source>
</evidence>
<dbReference type="GO" id="GO:1901891">
    <property type="term" value="P:regulation of cell septum assembly"/>
    <property type="evidence" value="ECO:0007669"/>
    <property type="project" value="InterPro"/>
</dbReference>
<comment type="subunit">
    <text evidence="5">Interacts with MinD and FtsZ.</text>
</comment>
<dbReference type="PANTHER" id="PTHR34108">
    <property type="entry name" value="SEPTUM SITE-DETERMINING PROTEIN MINC"/>
    <property type="match status" value="1"/>
</dbReference>
<keyword evidence="3" id="KW-0717">Septation</keyword>
<dbReference type="Proteomes" id="UP000051580">
    <property type="component" value="Unassembled WGS sequence"/>
</dbReference>
<evidence type="ECO:0000256" key="4">
    <source>
        <dbReference type="ARBA" id="ARBA00023306"/>
    </source>
</evidence>
<comment type="caution">
    <text evidence="8">The sequence shown here is derived from an EMBL/GenBank/DDBJ whole genome shotgun (WGS) entry which is preliminary data.</text>
</comment>
<dbReference type="Pfam" id="PF22642">
    <property type="entry name" value="MinC_N_1"/>
    <property type="match status" value="1"/>
</dbReference>
<dbReference type="Pfam" id="PF03775">
    <property type="entry name" value="MinC_C"/>
    <property type="match status" value="1"/>
</dbReference>
<evidence type="ECO:0000259" key="6">
    <source>
        <dbReference type="Pfam" id="PF03775"/>
    </source>
</evidence>
<organism evidence="8 9">
    <name type="scientific">Levilactobacillus hammesii DSM 16381</name>
    <dbReference type="NCBI Taxonomy" id="1423753"/>
    <lineage>
        <taxon>Bacteria</taxon>
        <taxon>Bacillati</taxon>
        <taxon>Bacillota</taxon>
        <taxon>Bacilli</taxon>
        <taxon>Lactobacillales</taxon>
        <taxon>Lactobacillaceae</taxon>
        <taxon>Levilactobacillus</taxon>
    </lineage>
</organism>
<evidence type="ECO:0000256" key="1">
    <source>
        <dbReference type="ARBA" id="ARBA00006291"/>
    </source>
</evidence>
<dbReference type="Gene3D" id="3.30.160.540">
    <property type="match status" value="1"/>
</dbReference>
<proteinExistence type="inferred from homology"/>
<evidence type="ECO:0000256" key="5">
    <source>
        <dbReference type="ARBA" id="ARBA00046874"/>
    </source>
</evidence>
<dbReference type="AlphaFoldDB" id="A0A0R1US62"/>
<dbReference type="PANTHER" id="PTHR34108:SF1">
    <property type="entry name" value="SEPTUM SITE-DETERMINING PROTEIN MINC"/>
    <property type="match status" value="1"/>
</dbReference>
<keyword evidence="2" id="KW-0132">Cell division</keyword>
<reference evidence="8 9" key="1">
    <citation type="journal article" date="2015" name="Genome Announc.">
        <title>Expanding the biotechnology potential of lactobacilli through comparative genomics of 213 strains and associated genera.</title>
        <authorList>
            <person name="Sun Z."/>
            <person name="Harris H.M."/>
            <person name="McCann A."/>
            <person name="Guo C."/>
            <person name="Argimon S."/>
            <person name="Zhang W."/>
            <person name="Yang X."/>
            <person name="Jeffery I.B."/>
            <person name="Cooney J.C."/>
            <person name="Kagawa T.F."/>
            <person name="Liu W."/>
            <person name="Song Y."/>
            <person name="Salvetti E."/>
            <person name="Wrobel A."/>
            <person name="Rasinkangas P."/>
            <person name="Parkhill J."/>
            <person name="Rea M.C."/>
            <person name="O'Sullivan O."/>
            <person name="Ritari J."/>
            <person name="Douillard F.P."/>
            <person name="Paul Ross R."/>
            <person name="Yang R."/>
            <person name="Briner A.E."/>
            <person name="Felis G.E."/>
            <person name="de Vos W.M."/>
            <person name="Barrangou R."/>
            <person name="Klaenhammer T.R."/>
            <person name="Caufield P.W."/>
            <person name="Cui Y."/>
            <person name="Zhang H."/>
            <person name="O'Toole P.W."/>
        </authorList>
    </citation>
    <scope>NUCLEOTIDE SEQUENCE [LARGE SCALE GENOMIC DNA]</scope>
    <source>
        <strain evidence="8 9">DSM 16381</strain>
    </source>
</reference>
<accession>A0A0R1US62</accession>